<feature type="transmembrane region" description="Helical" evidence="1">
    <location>
        <begin position="35"/>
        <end position="56"/>
    </location>
</feature>
<feature type="transmembrane region" description="Helical" evidence="1">
    <location>
        <begin position="105"/>
        <end position="125"/>
    </location>
</feature>
<keyword evidence="1" id="KW-1133">Transmembrane helix</keyword>
<dbReference type="Proteomes" id="UP001565368">
    <property type="component" value="Unassembled WGS sequence"/>
</dbReference>
<proteinExistence type="predicted"/>
<gene>
    <name evidence="2" type="ORF">Q8F55_002825</name>
</gene>
<evidence type="ECO:0008006" key="4">
    <source>
        <dbReference type="Google" id="ProtNLM"/>
    </source>
</evidence>
<evidence type="ECO:0000256" key="1">
    <source>
        <dbReference type="SAM" id="Phobius"/>
    </source>
</evidence>
<feature type="transmembrane region" description="Helical" evidence="1">
    <location>
        <begin position="6"/>
        <end position="23"/>
    </location>
</feature>
<feature type="transmembrane region" description="Helical" evidence="1">
    <location>
        <begin position="76"/>
        <end position="98"/>
    </location>
</feature>
<accession>A0ABR3QAY3</accession>
<organism evidence="2 3">
    <name type="scientific">Vanrija albida</name>
    <dbReference type="NCBI Taxonomy" id="181172"/>
    <lineage>
        <taxon>Eukaryota</taxon>
        <taxon>Fungi</taxon>
        <taxon>Dikarya</taxon>
        <taxon>Basidiomycota</taxon>
        <taxon>Agaricomycotina</taxon>
        <taxon>Tremellomycetes</taxon>
        <taxon>Trichosporonales</taxon>
        <taxon>Trichosporonaceae</taxon>
        <taxon>Vanrija</taxon>
    </lineage>
</organism>
<dbReference type="RefSeq" id="XP_069211797.1">
    <property type="nucleotide sequence ID" value="XM_069351411.1"/>
</dbReference>
<evidence type="ECO:0000313" key="3">
    <source>
        <dbReference type="Proteomes" id="UP001565368"/>
    </source>
</evidence>
<keyword evidence="1" id="KW-0812">Transmembrane</keyword>
<name>A0ABR3QAY3_9TREE</name>
<sequence length="135" mass="15094">MANASVVAVIGAALYAWIAVISAKDLAEPWGGHLLYRVIDISVLLLAPSIAFDTLVKIVLALTEKYFPPKAGVYKLAWPITAALATLFFVLEIIFVVTKHAEWRLFLRNVLIVGLNSLYATYDFWSAARELREWK</sequence>
<comment type="caution">
    <text evidence="2">The sequence shown here is derived from an EMBL/GenBank/DDBJ whole genome shotgun (WGS) entry which is preliminary data.</text>
</comment>
<reference evidence="2 3" key="1">
    <citation type="submission" date="2023-08" db="EMBL/GenBank/DDBJ databases">
        <title>Annotated Genome Sequence of Vanrija albida AlHP1.</title>
        <authorList>
            <person name="Herzog R."/>
        </authorList>
    </citation>
    <scope>NUCLEOTIDE SEQUENCE [LARGE SCALE GENOMIC DNA]</scope>
    <source>
        <strain evidence="2 3">AlHP1</strain>
    </source>
</reference>
<dbReference type="EMBL" id="JBBXJM010000002">
    <property type="protein sequence ID" value="KAL1411853.1"/>
    <property type="molecule type" value="Genomic_DNA"/>
</dbReference>
<protein>
    <recommendedName>
        <fullName evidence="4">MARVEL domain-containing protein</fullName>
    </recommendedName>
</protein>
<evidence type="ECO:0000313" key="2">
    <source>
        <dbReference type="EMBL" id="KAL1411853.1"/>
    </source>
</evidence>
<keyword evidence="3" id="KW-1185">Reference proteome</keyword>
<keyword evidence="1" id="KW-0472">Membrane</keyword>
<dbReference type="GeneID" id="95983868"/>